<comment type="caution">
    <text evidence="1">The sequence shown here is derived from an EMBL/GenBank/DDBJ whole genome shotgun (WGS) entry which is preliminary data.</text>
</comment>
<evidence type="ECO:0000313" key="2">
    <source>
        <dbReference type="Proteomes" id="UP000615446"/>
    </source>
</evidence>
<name>A0A8H3M7D3_9GLOM</name>
<dbReference type="EMBL" id="BLAL01000261">
    <property type="protein sequence ID" value="GES97874.1"/>
    <property type="molecule type" value="Genomic_DNA"/>
</dbReference>
<sequence length="142" mass="15711">MDSEPRNGVIGRFKKKLCEHLTLPDGTENEHIVIGRVVGSAKISTGNMRKKLDQVISSQNATVENGTVEIATGRKVIQFSADEDLLSIIWTVDPTQPFSSYTFLKMKALIGLKADDYNGLPLFDGVVKDTPKEIRSLVIDDY</sequence>
<dbReference type="AlphaFoldDB" id="A0A8H3M7D3"/>
<reference evidence="1" key="1">
    <citation type="submission" date="2019-10" db="EMBL/GenBank/DDBJ databases">
        <title>Conservation and host-specific expression of non-tandemly repeated heterogenous ribosome RNA gene in arbuscular mycorrhizal fungi.</title>
        <authorList>
            <person name="Maeda T."/>
            <person name="Kobayashi Y."/>
            <person name="Nakagawa T."/>
            <person name="Ezawa T."/>
            <person name="Yamaguchi K."/>
            <person name="Bino T."/>
            <person name="Nishimoto Y."/>
            <person name="Shigenobu S."/>
            <person name="Kawaguchi M."/>
        </authorList>
    </citation>
    <scope>NUCLEOTIDE SEQUENCE</scope>
    <source>
        <strain evidence="1">HR1</strain>
    </source>
</reference>
<organism evidence="1 2">
    <name type="scientific">Rhizophagus clarus</name>
    <dbReference type="NCBI Taxonomy" id="94130"/>
    <lineage>
        <taxon>Eukaryota</taxon>
        <taxon>Fungi</taxon>
        <taxon>Fungi incertae sedis</taxon>
        <taxon>Mucoromycota</taxon>
        <taxon>Glomeromycotina</taxon>
        <taxon>Glomeromycetes</taxon>
        <taxon>Glomerales</taxon>
        <taxon>Glomeraceae</taxon>
        <taxon>Rhizophagus</taxon>
    </lineage>
</organism>
<proteinExistence type="predicted"/>
<evidence type="ECO:0000313" key="1">
    <source>
        <dbReference type="EMBL" id="GES97874.1"/>
    </source>
</evidence>
<protein>
    <submittedName>
        <fullName evidence="1">Uncharacterized protein</fullName>
    </submittedName>
</protein>
<gene>
    <name evidence="1" type="ORF">RCL2_002444400</name>
</gene>
<dbReference type="Proteomes" id="UP000615446">
    <property type="component" value="Unassembled WGS sequence"/>
</dbReference>
<accession>A0A8H3M7D3</accession>